<feature type="transmembrane region" description="Helical" evidence="9">
    <location>
        <begin position="115"/>
        <end position="136"/>
    </location>
</feature>
<dbReference type="PANTHER" id="PTHR33281">
    <property type="entry name" value="UPF0187 PROTEIN YNEE"/>
    <property type="match status" value="1"/>
</dbReference>
<proteinExistence type="predicted"/>
<keyword evidence="7 9" id="KW-0472">Membrane</keyword>
<dbReference type="Proteomes" id="UP001316803">
    <property type="component" value="Unassembled WGS sequence"/>
</dbReference>
<organism evidence="10 11">
    <name type="scientific">Knufia fluminis</name>
    <dbReference type="NCBI Taxonomy" id="191047"/>
    <lineage>
        <taxon>Eukaryota</taxon>
        <taxon>Fungi</taxon>
        <taxon>Dikarya</taxon>
        <taxon>Ascomycota</taxon>
        <taxon>Pezizomycotina</taxon>
        <taxon>Eurotiomycetes</taxon>
        <taxon>Chaetothyriomycetidae</taxon>
        <taxon>Chaetothyriales</taxon>
        <taxon>Trichomeriaceae</taxon>
        <taxon>Knufia</taxon>
    </lineage>
</organism>
<keyword evidence="5 9" id="KW-1133">Transmembrane helix</keyword>
<feature type="transmembrane region" description="Helical" evidence="9">
    <location>
        <begin position="358"/>
        <end position="377"/>
    </location>
</feature>
<feature type="compositionally biased region" description="Basic and acidic residues" evidence="8">
    <location>
        <begin position="14"/>
        <end position="25"/>
    </location>
</feature>
<sequence>MSDDTAPHPPTTTAEKHFGNPDTRELASSNGSSTAKIPARNVAFQPPSRYQTSHSLDLDDYFAGPRDMQKHSKLPLFMRIHGSVMPKMILPLTFVGAWATAITCIDKLVNPDHHVLGVDTVLLTVLGFVVAFGLSFRVSTAYERYNDGRKYWSQLTLTSRNLARLIWLHVVEREDPEHPELAKRDLLGKISAINLINAFAVALKHRLRFEPAVDYPDLSPLVFHLPGTMAKHADQTTLRHRKPSPLKQFGDNLGVTFAQSNPRKLIKRSRDNLGNLPHEILAHMTAYVDNVIQEDKAMPTLCCQNLAFTDIRIMADILTGTERVLNTPLPLAYSISISQITWAYIMVLPFQLVTKLNWVTIPATMVAAYIILGLAIIGREIENPFGNDVNDLPLEAYCNEIAADIDVLTSTPMNDYKKFTMDPENRPLFPLSYSTAVEWEEQSVEDIREALRAKATTSSKTVEIERMKTNEAEIQTV</sequence>
<evidence type="ECO:0000256" key="1">
    <source>
        <dbReference type="ARBA" id="ARBA00004651"/>
    </source>
</evidence>
<name>A0AAN8EN44_9EURO</name>
<feature type="transmembrane region" description="Helical" evidence="9">
    <location>
        <begin position="331"/>
        <end position="352"/>
    </location>
</feature>
<evidence type="ECO:0000313" key="11">
    <source>
        <dbReference type="Proteomes" id="UP001316803"/>
    </source>
</evidence>
<comment type="caution">
    <text evidence="10">The sequence shown here is derived from an EMBL/GenBank/DDBJ whole genome shotgun (WGS) entry which is preliminary data.</text>
</comment>
<evidence type="ECO:0000256" key="8">
    <source>
        <dbReference type="SAM" id="MobiDB-lite"/>
    </source>
</evidence>
<dbReference type="GO" id="GO:0005254">
    <property type="term" value="F:chloride channel activity"/>
    <property type="evidence" value="ECO:0007669"/>
    <property type="project" value="InterPro"/>
</dbReference>
<feature type="transmembrane region" description="Helical" evidence="9">
    <location>
        <begin position="88"/>
        <end position="109"/>
    </location>
</feature>
<evidence type="ECO:0000256" key="9">
    <source>
        <dbReference type="SAM" id="Phobius"/>
    </source>
</evidence>
<keyword evidence="6" id="KW-0406">Ion transport</keyword>
<evidence type="ECO:0000313" key="10">
    <source>
        <dbReference type="EMBL" id="KAK5957355.1"/>
    </source>
</evidence>
<evidence type="ECO:0000256" key="2">
    <source>
        <dbReference type="ARBA" id="ARBA00022448"/>
    </source>
</evidence>
<evidence type="ECO:0000256" key="3">
    <source>
        <dbReference type="ARBA" id="ARBA00022475"/>
    </source>
</evidence>
<evidence type="ECO:0000256" key="4">
    <source>
        <dbReference type="ARBA" id="ARBA00022692"/>
    </source>
</evidence>
<keyword evidence="4 9" id="KW-0812">Transmembrane</keyword>
<evidence type="ECO:0000256" key="6">
    <source>
        <dbReference type="ARBA" id="ARBA00023065"/>
    </source>
</evidence>
<dbReference type="PANTHER" id="PTHR33281:SF19">
    <property type="entry name" value="VOLTAGE-DEPENDENT ANION CHANNEL-FORMING PROTEIN YNEE"/>
    <property type="match status" value="1"/>
</dbReference>
<gene>
    <name evidence="10" type="ORF">OHC33_001728</name>
</gene>
<keyword evidence="3" id="KW-1003">Cell membrane</keyword>
<feature type="region of interest" description="Disordered" evidence="8">
    <location>
        <begin position="1"/>
        <end position="42"/>
    </location>
</feature>
<dbReference type="AlphaFoldDB" id="A0AAN8EN44"/>
<evidence type="ECO:0000256" key="5">
    <source>
        <dbReference type="ARBA" id="ARBA00022989"/>
    </source>
</evidence>
<dbReference type="EMBL" id="JAKLMC020000003">
    <property type="protein sequence ID" value="KAK5957355.1"/>
    <property type="molecule type" value="Genomic_DNA"/>
</dbReference>
<dbReference type="Pfam" id="PF25539">
    <property type="entry name" value="Bestrophin_2"/>
    <property type="match status" value="1"/>
</dbReference>
<reference evidence="10 11" key="1">
    <citation type="submission" date="2022-12" db="EMBL/GenBank/DDBJ databases">
        <title>Genomic features and morphological characterization of a novel Knufia sp. strain isolated from spacecraft assembly facility.</title>
        <authorList>
            <person name="Teixeira M."/>
            <person name="Chander A.M."/>
            <person name="Stajich J.E."/>
            <person name="Venkateswaran K."/>
        </authorList>
    </citation>
    <scope>NUCLEOTIDE SEQUENCE [LARGE SCALE GENOMIC DNA]</scope>
    <source>
        <strain evidence="10 11">FJI-L2-BK-P2</strain>
    </source>
</reference>
<dbReference type="InterPro" id="IPR044669">
    <property type="entry name" value="YneE/VCCN1/2-like"/>
</dbReference>
<dbReference type="GO" id="GO:0005886">
    <property type="term" value="C:plasma membrane"/>
    <property type="evidence" value="ECO:0007669"/>
    <property type="project" value="UniProtKB-SubCell"/>
</dbReference>
<keyword evidence="11" id="KW-1185">Reference proteome</keyword>
<comment type="subcellular location">
    <subcellularLocation>
        <location evidence="1">Cell membrane</location>
        <topology evidence="1">Multi-pass membrane protein</topology>
    </subcellularLocation>
</comment>
<keyword evidence="2" id="KW-0813">Transport</keyword>
<evidence type="ECO:0000256" key="7">
    <source>
        <dbReference type="ARBA" id="ARBA00023136"/>
    </source>
</evidence>
<protein>
    <submittedName>
        <fullName evidence="10">Uncharacterized protein</fullName>
    </submittedName>
</protein>
<accession>A0AAN8EN44</accession>
<feature type="compositionally biased region" description="Polar residues" evidence="8">
    <location>
        <begin position="26"/>
        <end position="35"/>
    </location>
</feature>